<organism evidence="4 5">
    <name type="scientific">Aquitalea magnusonii</name>
    <dbReference type="NCBI Taxonomy" id="332411"/>
    <lineage>
        <taxon>Bacteria</taxon>
        <taxon>Pseudomonadati</taxon>
        <taxon>Pseudomonadota</taxon>
        <taxon>Betaproteobacteria</taxon>
        <taxon>Neisseriales</taxon>
        <taxon>Chromobacteriaceae</taxon>
        <taxon>Aquitalea</taxon>
    </lineage>
</organism>
<dbReference type="AlphaFoldDB" id="A0A3G9GDR4"/>
<keyword evidence="1" id="KW-0521">NADP</keyword>
<proteinExistence type="predicted"/>
<dbReference type="PANTHER" id="PTHR43103">
    <property type="entry name" value="NUCLEOSIDE-DIPHOSPHATE-SUGAR EPIMERASE"/>
    <property type="match status" value="1"/>
</dbReference>
<keyword evidence="5" id="KW-1185">Reference proteome</keyword>
<reference evidence="5" key="1">
    <citation type="journal article" date="2017" name="Biotechnol. Biofuels">
        <title>Evaluation of environmental bacterial communities as a factor affecting the growth of duckweed Lemna minor.</title>
        <authorList>
            <person name="Ishizawa H."/>
            <person name="Kuroda M."/>
            <person name="Morikawa M."/>
            <person name="Ike M."/>
        </authorList>
    </citation>
    <scope>NUCLEOTIDE SEQUENCE [LARGE SCALE GENOMIC DNA]</scope>
    <source>
        <strain evidence="5">H3</strain>
    </source>
</reference>
<dbReference type="OrthoDB" id="9803010at2"/>
<dbReference type="RefSeq" id="WP_089084737.1">
    <property type="nucleotide sequence ID" value="NZ_AP018823.1"/>
</dbReference>
<dbReference type="InterPro" id="IPR001509">
    <property type="entry name" value="Epimerase_deHydtase"/>
</dbReference>
<evidence type="ECO:0000313" key="5">
    <source>
        <dbReference type="Proteomes" id="UP000198290"/>
    </source>
</evidence>
<dbReference type="Gene3D" id="3.90.25.10">
    <property type="entry name" value="UDP-galactose 4-epimerase, domain 1"/>
    <property type="match status" value="1"/>
</dbReference>
<evidence type="ECO:0000259" key="3">
    <source>
        <dbReference type="Pfam" id="PF01370"/>
    </source>
</evidence>
<accession>A0A3G9GDR4</accession>
<dbReference type="KEGG" id="amah:DLM_1319"/>
<reference evidence="5" key="3">
    <citation type="journal article" date="2017" name="Plant Physiol. Biochem.">
        <title>Differential oxidative and antioxidative response of duckweed Lemna minor toward plant growth promoting/inhibiting bacteria.</title>
        <authorList>
            <person name="Ishizawa H."/>
            <person name="Kuroda M."/>
            <person name="Morikawa M."/>
            <person name="Ike M."/>
        </authorList>
    </citation>
    <scope>NUCLEOTIDE SEQUENCE [LARGE SCALE GENOMIC DNA]</scope>
    <source>
        <strain evidence="5">H3</strain>
    </source>
</reference>
<dbReference type="SUPFAM" id="SSF51735">
    <property type="entry name" value="NAD(P)-binding Rossmann-fold domains"/>
    <property type="match status" value="1"/>
</dbReference>
<evidence type="ECO:0000256" key="1">
    <source>
        <dbReference type="ARBA" id="ARBA00022857"/>
    </source>
</evidence>
<evidence type="ECO:0000313" key="4">
    <source>
        <dbReference type="EMBL" id="BBF84943.1"/>
    </source>
</evidence>
<dbReference type="EMBL" id="AP018823">
    <property type="protein sequence ID" value="BBF84943.1"/>
    <property type="molecule type" value="Genomic_DNA"/>
</dbReference>
<dbReference type="PANTHER" id="PTHR43103:SF3">
    <property type="entry name" value="ADP-L-GLYCERO-D-MANNO-HEPTOSE-6-EPIMERASE"/>
    <property type="match status" value="1"/>
</dbReference>
<evidence type="ECO:0000256" key="2">
    <source>
        <dbReference type="ARBA" id="ARBA00023277"/>
    </source>
</evidence>
<name>A0A3G9GDR4_9NEIS</name>
<dbReference type="Gene3D" id="3.40.50.720">
    <property type="entry name" value="NAD(P)-binding Rossmann-like Domain"/>
    <property type="match status" value="1"/>
</dbReference>
<feature type="domain" description="NAD-dependent epimerase/dehydratase" evidence="3">
    <location>
        <begin position="3"/>
        <end position="209"/>
    </location>
</feature>
<sequence length="331" mass="35186">MKVLVTGAGGFIGTVLLQLLQQAGQVGSQPITALAALDRQLPPLPGTVERIEGELQDAQVQARIASFAADVCFHLAALPGGAAEADPALSRRVNLDATLDLFASLVAERAASARPPVVVYASTIAVYGTPLSDPVTPVTPTRPALIYGAHKRACEILLADATRRGQLDGRSLRLPGIVARPRVASGLVSAFMSELMHALAAGEAVTLPVGPQATAWWMSAQRCAENLLHAATMDPALDTDGHSERTWAMPVLRLSMLQMVETLSALYGVDGRTLVRYARQEQVEAVFGRYPVLDDAIARRLGLRDDGSAEELVRRALFPFSCASRTSSFVA</sequence>
<keyword evidence="2" id="KW-0119">Carbohydrate metabolism</keyword>
<dbReference type="InterPro" id="IPR036291">
    <property type="entry name" value="NAD(P)-bd_dom_sf"/>
</dbReference>
<dbReference type="Pfam" id="PF01370">
    <property type="entry name" value="Epimerase"/>
    <property type="match status" value="1"/>
</dbReference>
<protein>
    <recommendedName>
        <fullName evidence="3">NAD-dependent epimerase/dehydratase domain-containing protein</fullName>
    </recommendedName>
</protein>
<reference evidence="4 5" key="2">
    <citation type="journal article" date="2017" name="Genome Announc.">
        <title>Draft genome sequence of Aquitalea magnusonii strain H3, a plant growth-promoting bacterium of duckweed Lemna minor.</title>
        <authorList>
            <person name="Ishizawa H."/>
            <person name="Kuroda M."/>
            <person name="Ike M."/>
        </authorList>
    </citation>
    <scope>NUCLEOTIDE SEQUENCE [LARGE SCALE GENOMIC DNA]</scope>
    <source>
        <strain evidence="4 5">H3</strain>
    </source>
</reference>
<dbReference type="Proteomes" id="UP000198290">
    <property type="component" value="Chromosome"/>
</dbReference>
<gene>
    <name evidence="4" type="ORF">DLM_1319</name>
</gene>